<dbReference type="Pfam" id="PF01636">
    <property type="entry name" value="APH"/>
    <property type="match status" value="1"/>
</dbReference>
<protein>
    <recommendedName>
        <fullName evidence="1">Aminoglycoside phosphotransferase domain-containing protein</fullName>
    </recommendedName>
</protein>
<dbReference type="eggNOG" id="COG3281">
    <property type="taxonomic scope" value="Bacteria"/>
</dbReference>
<dbReference type="OrthoDB" id="3787729at2"/>
<dbReference type="HOGENOM" id="CLU_029675_0_0_11"/>
<dbReference type="AlphaFoldDB" id="M1UMH1"/>
<keyword evidence="3" id="KW-1185">Reference proteome</keyword>
<reference evidence="2 3" key="1">
    <citation type="submission" date="2013-02" db="EMBL/GenBank/DDBJ databases">
        <title>The complete genome sequence of Corynebacterium callunae DSM 20147.</title>
        <authorList>
            <person name="Ruckert C."/>
            <person name="Albersmeier A."/>
            <person name="Kalinowski J."/>
        </authorList>
    </citation>
    <scope>NUCLEOTIDE SEQUENCE [LARGE SCALE GENOMIC DNA]</scope>
    <source>
        <strain evidence="2 3">DSM 20147</strain>
    </source>
</reference>
<gene>
    <name evidence="2" type="ORF">H924_09705</name>
</gene>
<dbReference type="Proteomes" id="UP000011760">
    <property type="component" value="Chromosome"/>
</dbReference>
<organism evidence="2 3">
    <name type="scientific">Corynebacterium callunae DSM 20147</name>
    <dbReference type="NCBI Taxonomy" id="1121353"/>
    <lineage>
        <taxon>Bacteria</taxon>
        <taxon>Bacillati</taxon>
        <taxon>Actinomycetota</taxon>
        <taxon>Actinomycetes</taxon>
        <taxon>Mycobacteriales</taxon>
        <taxon>Corynebacteriaceae</taxon>
        <taxon>Corynebacterium</taxon>
    </lineage>
</organism>
<dbReference type="InterPro" id="IPR002575">
    <property type="entry name" value="Aminoglycoside_PTrfase"/>
</dbReference>
<evidence type="ECO:0000313" key="3">
    <source>
        <dbReference type="Proteomes" id="UP000011760"/>
    </source>
</evidence>
<evidence type="ECO:0000313" key="2">
    <source>
        <dbReference type="EMBL" id="AGG67379.1"/>
    </source>
</evidence>
<accession>M1UMH1</accession>
<dbReference type="SUPFAM" id="SSF56112">
    <property type="entry name" value="Protein kinase-like (PK-like)"/>
    <property type="match status" value="1"/>
</dbReference>
<name>M1UMH1_9CORY</name>
<dbReference type="InterPro" id="IPR011009">
    <property type="entry name" value="Kinase-like_dom_sf"/>
</dbReference>
<dbReference type="Gene3D" id="3.90.1200.10">
    <property type="match status" value="1"/>
</dbReference>
<dbReference type="RefSeq" id="WP_015651810.1">
    <property type="nucleotide sequence ID" value="NC_020506.1"/>
</dbReference>
<dbReference type="KEGG" id="ccn:H924_09705"/>
<dbReference type="EMBL" id="CP004354">
    <property type="protein sequence ID" value="AGG67379.1"/>
    <property type="molecule type" value="Genomic_DNA"/>
</dbReference>
<evidence type="ECO:0000259" key="1">
    <source>
        <dbReference type="Pfam" id="PF01636"/>
    </source>
</evidence>
<dbReference type="PATRIC" id="fig|1121353.3.peg.1982"/>
<proteinExistence type="predicted"/>
<dbReference type="STRING" id="1121353.H924_09705"/>
<sequence>MSIGQHIINERFYGAKSQTINNVEIVAAEPIGENTLAIARINSTLYQLLVNVDGKDVLLNHVAEVGPGLGEWVSNSPFPTGPFRALSGEQSNSSFITTGEESVIVKYFRKLEPGRNPDVELLSKIPNCPNIAPVLGFSEVLLGNSRYTLVMAQQFIPGKDGWAHALSTTADSFGADADLIGQATRNVHTALAEAFPTAVVPASDIAQGLINRLESLIFQAPELARFKEAATAVYRGLSQDVHIQRIHGDLHLGQMLKTDDRYILIDFEGEPARPLEERKLPDSPLRDLAGVIRSIDYAAHFDGGAHQSWADEATAMFLAGYGSIDDQELLNAYILDKALYEVAYETNNRPDWVHIPLEAVQRALN</sequence>
<feature type="domain" description="Aminoglycoside phosphotransferase" evidence="1">
    <location>
        <begin position="84"/>
        <end position="268"/>
    </location>
</feature>